<proteinExistence type="predicted"/>
<organism evidence="1 2">
    <name type="scientific">Lithospermum erythrorhizon</name>
    <name type="common">Purple gromwell</name>
    <name type="synonym">Lithospermum officinale var. erythrorhizon</name>
    <dbReference type="NCBI Taxonomy" id="34254"/>
    <lineage>
        <taxon>Eukaryota</taxon>
        <taxon>Viridiplantae</taxon>
        <taxon>Streptophyta</taxon>
        <taxon>Embryophyta</taxon>
        <taxon>Tracheophyta</taxon>
        <taxon>Spermatophyta</taxon>
        <taxon>Magnoliopsida</taxon>
        <taxon>eudicotyledons</taxon>
        <taxon>Gunneridae</taxon>
        <taxon>Pentapetalae</taxon>
        <taxon>asterids</taxon>
        <taxon>lamiids</taxon>
        <taxon>Boraginales</taxon>
        <taxon>Boraginaceae</taxon>
        <taxon>Boraginoideae</taxon>
        <taxon>Lithospermeae</taxon>
        <taxon>Lithospermum</taxon>
    </lineage>
</organism>
<sequence>MIQKPSGALYPAPSTGLQFFRLCIASHLVYRYDGVLLAPVCYWKVPHNVDAPLVEGNGAQHVDHLMRRLVSDAGIPQASVRSPDVILGILGYRRPKYPRLQDPLGQGLSIDVTTTHAQCISSTTARPSFQGMHFINGPWKDLR</sequence>
<dbReference type="AlphaFoldDB" id="A0AAV3PAQ4"/>
<dbReference type="EMBL" id="BAABME010001024">
    <property type="protein sequence ID" value="GAA0147072.1"/>
    <property type="molecule type" value="Genomic_DNA"/>
</dbReference>
<dbReference type="Proteomes" id="UP001454036">
    <property type="component" value="Unassembled WGS sequence"/>
</dbReference>
<evidence type="ECO:0000313" key="2">
    <source>
        <dbReference type="Proteomes" id="UP001454036"/>
    </source>
</evidence>
<name>A0AAV3PAQ4_LITER</name>
<keyword evidence="2" id="KW-1185">Reference proteome</keyword>
<evidence type="ECO:0000313" key="1">
    <source>
        <dbReference type="EMBL" id="GAA0147072.1"/>
    </source>
</evidence>
<protein>
    <submittedName>
        <fullName evidence="1">Uncharacterized protein</fullName>
    </submittedName>
</protein>
<accession>A0AAV3PAQ4</accession>
<comment type="caution">
    <text evidence="1">The sequence shown here is derived from an EMBL/GenBank/DDBJ whole genome shotgun (WGS) entry which is preliminary data.</text>
</comment>
<reference evidence="1 2" key="1">
    <citation type="submission" date="2024-01" db="EMBL/GenBank/DDBJ databases">
        <title>The complete chloroplast genome sequence of Lithospermum erythrorhizon: insights into the phylogenetic relationship among Boraginaceae species and the maternal lineages of purple gromwells.</title>
        <authorList>
            <person name="Okada T."/>
            <person name="Watanabe K."/>
        </authorList>
    </citation>
    <scope>NUCLEOTIDE SEQUENCE [LARGE SCALE GENOMIC DNA]</scope>
</reference>
<gene>
    <name evidence="1" type="ORF">LIER_06863</name>
</gene>